<evidence type="ECO:0000313" key="7">
    <source>
        <dbReference type="Proteomes" id="UP000320551"/>
    </source>
</evidence>
<dbReference type="AlphaFoldDB" id="A0A552DJ63"/>
<protein>
    <submittedName>
        <fullName evidence="6">DUF86 domain-containing protein</fullName>
    </submittedName>
</protein>
<sequence>MPSRDWRLRLQDIVESIDEILQRTAGMEFEDFTNNRTIVKAVLYDLGIIGEAARNIPSDIQLRYRQIPWRLMGDMRNVIFHEYFRVELKIVWRTIQNNFALLSSQLKQLLESETDAD</sequence>
<keyword evidence="5" id="KW-0378">Hydrolase</keyword>
<dbReference type="InterPro" id="IPR051813">
    <property type="entry name" value="HepT_RNase_toxin"/>
</dbReference>
<dbReference type="InterPro" id="IPR008201">
    <property type="entry name" value="HepT-like"/>
</dbReference>
<organism evidence="6 7">
    <name type="scientific">Microcystis aeruginosa Ma_QC_B_20070730_S2</name>
    <dbReference type="NCBI Taxonomy" id="2486256"/>
    <lineage>
        <taxon>Bacteria</taxon>
        <taxon>Bacillati</taxon>
        <taxon>Cyanobacteriota</taxon>
        <taxon>Cyanophyceae</taxon>
        <taxon>Oscillatoriophycideae</taxon>
        <taxon>Chroococcales</taxon>
        <taxon>Microcystaceae</taxon>
        <taxon>Microcystis</taxon>
    </lineage>
</organism>
<keyword evidence="1" id="KW-0597">Phosphoprotein</keyword>
<reference evidence="6 7" key="1">
    <citation type="submission" date="2019-01" db="EMBL/GenBank/DDBJ databases">
        <title>Coherence of Microcystis species and biogeography revealed through population genomics.</title>
        <authorList>
            <person name="Perez-Carrascal O.M."/>
            <person name="Terrat Y."/>
            <person name="Giani A."/>
            <person name="Fortin N."/>
            <person name="Tromas N."/>
            <person name="Shapiro B.J."/>
        </authorList>
    </citation>
    <scope>NUCLEOTIDE SEQUENCE [LARGE SCALE GENOMIC DNA]</scope>
    <source>
        <strain evidence="6">Ma_QC_B_20070730_S2</strain>
    </source>
</reference>
<dbReference type="PANTHER" id="PTHR34139:SF1">
    <property type="entry name" value="RNASE MJ1380-RELATED"/>
    <property type="match status" value="1"/>
</dbReference>
<evidence type="ECO:0000256" key="4">
    <source>
        <dbReference type="ARBA" id="ARBA00022741"/>
    </source>
</evidence>
<dbReference type="EMBL" id="SFBK01000195">
    <property type="protein sequence ID" value="TRU22236.1"/>
    <property type="molecule type" value="Genomic_DNA"/>
</dbReference>
<dbReference type="GO" id="GO:0004540">
    <property type="term" value="F:RNA nuclease activity"/>
    <property type="evidence" value="ECO:0007669"/>
    <property type="project" value="InterPro"/>
</dbReference>
<dbReference type="Pfam" id="PF01934">
    <property type="entry name" value="HepT-like"/>
    <property type="match status" value="1"/>
</dbReference>
<name>A0A552DJ63_MICAE</name>
<dbReference type="Proteomes" id="UP000320551">
    <property type="component" value="Unassembled WGS sequence"/>
</dbReference>
<keyword evidence="4" id="KW-0547">Nucleotide-binding</keyword>
<gene>
    <name evidence="6" type="ORF">EWV80_14755</name>
</gene>
<evidence type="ECO:0000313" key="6">
    <source>
        <dbReference type="EMBL" id="TRU22236.1"/>
    </source>
</evidence>
<evidence type="ECO:0000256" key="1">
    <source>
        <dbReference type="ARBA" id="ARBA00022553"/>
    </source>
</evidence>
<evidence type="ECO:0000256" key="5">
    <source>
        <dbReference type="ARBA" id="ARBA00022801"/>
    </source>
</evidence>
<accession>A0A552DJ63</accession>
<evidence type="ECO:0000256" key="3">
    <source>
        <dbReference type="ARBA" id="ARBA00022722"/>
    </source>
</evidence>
<dbReference type="GO" id="GO:0110001">
    <property type="term" value="C:toxin-antitoxin complex"/>
    <property type="evidence" value="ECO:0007669"/>
    <property type="project" value="InterPro"/>
</dbReference>
<dbReference type="PANTHER" id="PTHR34139">
    <property type="entry name" value="UPF0331 PROTEIN MJ0127"/>
    <property type="match status" value="1"/>
</dbReference>
<proteinExistence type="predicted"/>
<comment type="caution">
    <text evidence="6">The sequence shown here is derived from an EMBL/GenBank/DDBJ whole genome shotgun (WGS) entry which is preliminary data.</text>
</comment>
<keyword evidence="2" id="KW-1277">Toxin-antitoxin system</keyword>
<keyword evidence="3" id="KW-0540">Nuclease</keyword>
<dbReference type="GO" id="GO:0016787">
    <property type="term" value="F:hydrolase activity"/>
    <property type="evidence" value="ECO:0007669"/>
    <property type="project" value="UniProtKB-KW"/>
</dbReference>
<dbReference type="GO" id="GO:0000166">
    <property type="term" value="F:nucleotide binding"/>
    <property type="evidence" value="ECO:0007669"/>
    <property type="project" value="UniProtKB-KW"/>
</dbReference>
<evidence type="ECO:0000256" key="2">
    <source>
        <dbReference type="ARBA" id="ARBA00022649"/>
    </source>
</evidence>